<organism evidence="2 3">
    <name type="scientific">Novosphingobium barchaimii LL02</name>
    <dbReference type="NCBI Taxonomy" id="1114963"/>
    <lineage>
        <taxon>Bacteria</taxon>
        <taxon>Pseudomonadati</taxon>
        <taxon>Pseudomonadota</taxon>
        <taxon>Alphaproteobacteria</taxon>
        <taxon>Sphingomonadales</taxon>
        <taxon>Sphingomonadaceae</taxon>
        <taxon>Novosphingobium</taxon>
    </lineage>
</organism>
<dbReference type="Proteomes" id="UP000052268">
    <property type="component" value="Unassembled WGS sequence"/>
</dbReference>
<protein>
    <submittedName>
        <fullName evidence="2">Uncharacterized protein</fullName>
    </submittedName>
</protein>
<sequence length="63" mass="7042">MNVSQRVISSDLPLVSPDEMVAQFQRFVDAYDILTAEGVARKERRPKPPRDRGDDLFDGPAPA</sequence>
<evidence type="ECO:0000313" key="2">
    <source>
        <dbReference type="EMBL" id="KMS52916.1"/>
    </source>
</evidence>
<feature type="compositionally biased region" description="Basic and acidic residues" evidence="1">
    <location>
        <begin position="46"/>
        <end position="55"/>
    </location>
</feature>
<comment type="caution">
    <text evidence="2">The sequence shown here is derived from an EMBL/GenBank/DDBJ whole genome shotgun (WGS) entry which is preliminary data.</text>
</comment>
<dbReference type="AlphaFoldDB" id="A0A0J7XLQ2"/>
<dbReference type="PATRIC" id="fig|1114963.3.peg.3528"/>
<name>A0A0J7XLQ2_9SPHN</name>
<dbReference type="EMBL" id="JACU01000008">
    <property type="protein sequence ID" value="KMS52916.1"/>
    <property type="molecule type" value="Genomic_DNA"/>
</dbReference>
<evidence type="ECO:0000313" key="3">
    <source>
        <dbReference type="Proteomes" id="UP000052268"/>
    </source>
</evidence>
<evidence type="ECO:0000256" key="1">
    <source>
        <dbReference type="SAM" id="MobiDB-lite"/>
    </source>
</evidence>
<feature type="region of interest" description="Disordered" evidence="1">
    <location>
        <begin position="38"/>
        <end position="63"/>
    </location>
</feature>
<accession>A0A0J7XLQ2</accession>
<gene>
    <name evidence="2" type="ORF">V474_23410</name>
</gene>
<reference evidence="2 3" key="1">
    <citation type="journal article" date="2015" name="G3 (Bethesda)">
        <title>Insights into Ongoing Evolution of the Hexachlorocyclohexane Catabolic Pathway from Comparative Genomics of Ten Sphingomonadaceae Strains.</title>
        <authorList>
            <person name="Pearce S.L."/>
            <person name="Oakeshott J.G."/>
            <person name="Pandey G."/>
        </authorList>
    </citation>
    <scope>NUCLEOTIDE SEQUENCE [LARGE SCALE GENOMIC DNA]</scope>
    <source>
        <strain evidence="2 3">LL02</strain>
    </source>
</reference>
<proteinExistence type="predicted"/>
<keyword evidence="3" id="KW-1185">Reference proteome</keyword>